<feature type="domain" description="ParB-like N-terminal" evidence="2">
    <location>
        <begin position="3"/>
        <end position="83"/>
    </location>
</feature>
<dbReference type="InterPro" id="IPR036086">
    <property type="entry name" value="ParB/Sulfiredoxin_sf"/>
</dbReference>
<evidence type="ECO:0000259" key="2">
    <source>
        <dbReference type="SMART" id="SM00470"/>
    </source>
</evidence>
<dbReference type="RefSeq" id="WP_397022635.1">
    <property type="nucleotide sequence ID" value="NZ_JBITMB010000005.1"/>
</dbReference>
<dbReference type="SUPFAM" id="SSF110849">
    <property type="entry name" value="ParB/Sulfiredoxin"/>
    <property type="match status" value="1"/>
</dbReference>
<name>A0ABW8A7E2_9ACTN</name>
<feature type="region of interest" description="Disordered" evidence="1">
    <location>
        <begin position="221"/>
        <end position="244"/>
    </location>
</feature>
<keyword evidence="4" id="KW-1185">Reference proteome</keyword>
<reference evidence="3 4" key="1">
    <citation type="submission" date="2024-10" db="EMBL/GenBank/DDBJ databases">
        <title>The Natural Products Discovery Center: Release of the First 8490 Sequenced Strains for Exploring Actinobacteria Biosynthetic Diversity.</title>
        <authorList>
            <person name="Kalkreuter E."/>
            <person name="Kautsar S.A."/>
            <person name="Yang D."/>
            <person name="Bader C.D."/>
            <person name="Teijaro C.N."/>
            <person name="Fluegel L."/>
            <person name="Davis C.M."/>
            <person name="Simpson J.R."/>
            <person name="Lauterbach L."/>
            <person name="Steele A.D."/>
            <person name="Gui C."/>
            <person name="Meng S."/>
            <person name="Li G."/>
            <person name="Viehrig K."/>
            <person name="Ye F."/>
            <person name="Su P."/>
            <person name="Kiefer A.F."/>
            <person name="Nichols A."/>
            <person name="Cepeda A.J."/>
            <person name="Yan W."/>
            <person name="Fan B."/>
            <person name="Jiang Y."/>
            <person name="Adhikari A."/>
            <person name="Zheng C.-J."/>
            <person name="Schuster L."/>
            <person name="Cowan T.M."/>
            <person name="Smanski M.J."/>
            <person name="Chevrette M.G."/>
            <person name="De Carvalho L.P.S."/>
            <person name="Shen B."/>
        </authorList>
    </citation>
    <scope>NUCLEOTIDE SEQUENCE [LARGE SCALE GENOMIC DNA]</scope>
    <source>
        <strain evidence="3 4">NPDC049503</strain>
    </source>
</reference>
<sequence length="339" mass="36380">MHIKLLKRGDSPRVLGVDADHVRRLAEIETGLPPILVHRGTMRVIDGMHRLGAAILNGRQTIDVCFFEGSEEAAFLVAVRANTAHGMPLSLQDRRVAALRILDSRPGMSDRAIAEVTGLSAKTVSSLRRCSTADSPQLNARIGKDGRRRPVNAEEGRLRAARVIAANPDASLRKIAQDAAVSVGTAHAVRQRIRRGEDPMAPRTAGRIGGAAPATAVEAAGATTGATTGGATGGATAEARRRRAGQGAEALLRLRSLQRDPSLRLSESGRHLLRWIHGHVIAQDMRADLLDAVPTHLAPIVADMALQCAEIWTDFAHDVQERMREQSERTQAGGRTWSG</sequence>
<accession>A0ABW8A7E2</accession>
<proteinExistence type="predicted"/>
<evidence type="ECO:0000256" key="1">
    <source>
        <dbReference type="SAM" id="MobiDB-lite"/>
    </source>
</evidence>
<comment type="caution">
    <text evidence="3">The sequence shown here is derived from an EMBL/GenBank/DDBJ whole genome shotgun (WGS) entry which is preliminary data.</text>
</comment>
<evidence type="ECO:0000313" key="4">
    <source>
        <dbReference type="Proteomes" id="UP001612928"/>
    </source>
</evidence>
<protein>
    <submittedName>
        <fullName evidence="3">ParB N-terminal domain-containing protein</fullName>
    </submittedName>
</protein>
<organism evidence="3 4">
    <name type="scientific">Nonomuraea indica</name>
    <dbReference type="NCBI Taxonomy" id="1581193"/>
    <lineage>
        <taxon>Bacteria</taxon>
        <taxon>Bacillati</taxon>
        <taxon>Actinomycetota</taxon>
        <taxon>Actinomycetes</taxon>
        <taxon>Streptosporangiales</taxon>
        <taxon>Streptosporangiaceae</taxon>
        <taxon>Nonomuraea</taxon>
    </lineage>
</organism>
<dbReference type="Proteomes" id="UP001612928">
    <property type="component" value="Unassembled WGS sequence"/>
</dbReference>
<dbReference type="InterPro" id="IPR003115">
    <property type="entry name" value="ParB_N"/>
</dbReference>
<dbReference type="EMBL" id="JBITMB010000005">
    <property type="protein sequence ID" value="MFI7442689.1"/>
    <property type="molecule type" value="Genomic_DNA"/>
</dbReference>
<gene>
    <name evidence="3" type="ORF">ACIBP5_22195</name>
</gene>
<dbReference type="SMART" id="SM00470">
    <property type="entry name" value="ParB"/>
    <property type="match status" value="1"/>
</dbReference>
<evidence type="ECO:0000313" key="3">
    <source>
        <dbReference type="EMBL" id="MFI7442689.1"/>
    </source>
</evidence>